<proteinExistence type="predicted"/>
<dbReference type="Proteomes" id="UP000092445">
    <property type="component" value="Unassembled WGS sequence"/>
</dbReference>
<evidence type="ECO:0000313" key="1">
    <source>
        <dbReference type="EnsemblMetazoa" id="GPAI035647-PA"/>
    </source>
</evidence>
<name>A0A1B0A675_GLOPL</name>
<reference evidence="1" key="2">
    <citation type="submission" date="2020-05" db="UniProtKB">
        <authorList>
            <consortium name="EnsemblMetazoa"/>
        </authorList>
    </citation>
    <scope>IDENTIFICATION</scope>
    <source>
        <strain evidence="1">IAEA</strain>
    </source>
</reference>
<dbReference type="VEuPathDB" id="VectorBase:GPAI035647"/>
<dbReference type="EnsemblMetazoa" id="GPAI035647-RA">
    <property type="protein sequence ID" value="GPAI035647-PA"/>
    <property type="gene ID" value="GPAI035647"/>
</dbReference>
<dbReference type="AlphaFoldDB" id="A0A1B0A675"/>
<protein>
    <submittedName>
        <fullName evidence="1">Uncharacterized protein</fullName>
    </submittedName>
</protein>
<sequence>MYNVTVSSQFIASSRFVKYFCTLFKGGTFTTTIGTGKKKNKEESRICEFIPTSKDGQFAKAFVTSECSHQVLFKLCTYSEQYGKYLLSACNSKTRIKKCRKIDFCLLLRQVYYCPKFTTWYHSTGPTQCFNFPREEFISGQIYAFDGLPSNVEKRWRMGEQMSMKRLAHLILNLDLII</sequence>
<keyword evidence="2" id="KW-1185">Reference proteome</keyword>
<accession>A0A1B0A675</accession>
<evidence type="ECO:0000313" key="2">
    <source>
        <dbReference type="Proteomes" id="UP000092445"/>
    </source>
</evidence>
<organism evidence="1 2">
    <name type="scientific">Glossina pallidipes</name>
    <name type="common">Tsetse fly</name>
    <dbReference type="NCBI Taxonomy" id="7398"/>
    <lineage>
        <taxon>Eukaryota</taxon>
        <taxon>Metazoa</taxon>
        <taxon>Ecdysozoa</taxon>
        <taxon>Arthropoda</taxon>
        <taxon>Hexapoda</taxon>
        <taxon>Insecta</taxon>
        <taxon>Pterygota</taxon>
        <taxon>Neoptera</taxon>
        <taxon>Endopterygota</taxon>
        <taxon>Diptera</taxon>
        <taxon>Brachycera</taxon>
        <taxon>Muscomorpha</taxon>
        <taxon>Hippoboscoidea</taxon>
        <taxon>Glossinidae</taxon>
        <taxon>Glossina</taxon>
    </lineage>
</organism>
<reference evidence="2" key="1">
    <citation type="submission" date="2014-03" db="EMBL/GenBank/DDBJ databases">
        <authorList>
            <person name="Aksoy S."/>
            <person name="Warren W."/>
            <person name="Wilson R.K."/>
        </authorList>
    </citation>
    <scope>NUCLEOTIDE SEQUENCE [LARGE SCALE GENOMIC DNA]</scope>
    <source>
        <strain evidence="2">IAEA</strain>
    </source>
</reference>